<keyword evidence="1" id="KW-0472">Membrane</keyword>
<feature type="transmembrane region" description="Helical" evidence="1">
    <location>
        <begin position="137"/>
        <end position="158"/>
    </location>
</feature>
<gene>
    <name evidence="3" type="ORF">FB463_002751</name>
    <name evidence="2" type="ORF">FFA01_24220</name>
</gene>
<proteinExistence type="predicted"/>
<dbReference type="Proteomes" id="UP000522688">
    <property type="component" value="Unassembled WGS sequence"/>
</dbReference>
<dbReference type="AlphaFoldDB" id="A0A7W3JKF5"/>
<keyword evidence="4" id="KW-1185">Reference proteome</keyword>
<feature type="transmembrane region" description="Helical" evidence="1">
    <location>
        <begin position="170"/>
        <end position="195"/>
    </location>
</feature>
<evidence type="ECO:0000313" key="3">
    <source>
        <dbReference type="EMBL" id="MBA8814478.1"/>
    </source>
</evidence>
<dbReference type="RefSeq" id="WP_146856446.1">
    <property type="nucleotide sequence ID" value="NZ_BAAAHR010000006.1"/>
</dbReference>
<organism evidence="3 5">
    <name type="scientific">Frigoribacterium faeni</name>
    <dbReference type="NCBI Taxonomy" id="145483"/>
    <lineage>
        <taxon>Bacteria</taxon>
        <taxon>Bacillati</taxon>
        <taxon>Actinomycetota</taxon>
        <taxon>Actinomycetes</taxon>
        <taxon>Micrococcales</taxon>
        <taxon>Microbacteriaceae</taxon>
        <taxon>Frigoribacterium</taxon>
    </lineage>
</organism>
<evidence type="ECO:0000313" key="2">
    <source>
        <dbReference type="EMBL" id="GEK84113.1"/>
    </source>
</evidence>
<evidence type="ECO:0008006" key="6">
    <source>
        <dbReference type="Google" id="ProtNLM"/>
    </source>
</evidence>
<feature type="transmembrane region" description="Helical" evidence="1">
    <location>
        <begin position="64"/>
        <end position="85"/>
    </location>
</feature>
<feature type="transmembrane region" description="Helical" evidence="1">
    <location>
        <begin position="97"/>
        <end position="117"/>
    </location>
</feature>
<feature type="transmembrane region" description="Helical" evidence="1">
    <location>
        <begin position="30"/>
        <end position="52"/>
    </location>
</feature>
<reference evidence="3 5" key="2">
    <citation type="submission" date="2020-07" db="EMBL/GenBank/DDBJ databases">
        <title>Sequencing the genomes of 1000 actinobacteria strains.</title>
        <authorList>
            <person name="Klenk H.-P."/>
        </authorList>
    </citation>
    <scope>NUCLEOTIDE SEQUENCE [LARGE SCALE GENOMIC DNA]</scope>
    <source>
        <strain evidence="3 5">DSM 10309</strain>
    </source>
</reference>
<sequence length="237" mass="24577">MTIAFFIVVVLAALALTRLPGAIRGRNPLIAASAVAIALAFALITAPVYEAVDRLLPIVNATDLVAKLLLFTGLLLAGTQVARAYDAPRTQRLVSGWPGVAVFAGLFVVEVVVFVVVDAGARSADLAADLDQPLVRLYSTVATAYPAYVFALLLPHVARGLRSSQTSTRVTSAFLTAGGVLALVRLVLGLVTLVAPGAYPVGQVVSGVAAVLVAVGLATAFFARIARRRHDAAEPAR</sequence>
<accession>A0A7W3JKF5</accession>
<keyword evidence="1" id="KW-1133">Transmembrane helix</keyword>
<reference evidence="2 4" key="1">
    <citation type="submission" date="2019-07" db="EMBL/GenBank/DDBJ databases">
        <title>Whole genome shotgun sequence of Frigoribacterium faeni NBRC 103066.</title>
        <authorList>
            <person name="Hosoyama A."/>
            <person name="Uohara A."/>
            <person name="Ohji S."/>
            <person name="Ichikawa N."/>
        </authorList>
    </citation>
    <scope>NUCLEOTIDE SEQUENCE [LARGE SCALE GENOMIC DNA]</scope>
    <source>
        <strain evidence="2 4">NBRC 103066</strain>
    </source>
</reference>
<comment type="caution">
    <text evidence="3">The sequence shown here is derived from an EMBL/GenBank/DDBJ whole genome shotgun (WGS) entry which is preliminary data.</text>
</comment>
<dbReference type="EMBL" id="JACGWW010000005">
    <property type="protein sequence ID" value="MBA8814478.1"/>
    <property type="molecule type" value="Genomic_DNA"/>
</dbReference>
<protein>
    <recommendedName>
        <fullName evidence="6">Integral membrane protein</fullName>
    </recommendedName>
</protein>
<keyword evidence="1" id="KW-0812">Transmembrane</keyword>
<evidence type="ECO:0000313" key="4">
    <source>
        <dbReference type="Proteomes" id="UP000321154"/>
    </source>
</evidence>
<feature type="transmembrane region" description="Helical" evidence="1">
    <location>
        <begin position="201"/>
        <end position="223"/>
    </location>
</feature>
<name>A0A7W3JKF5_9MICO</name>
<dbReference type="OrthoDB" id="5116899at2"/>
<evidence type="ECO:0000256" key="1">
    <source>
        <dbReference type="SAM" id="Phobius"/>
    </source>
</evidence>
<dbReference type="EMBL" id="BJUV01000027">
    <property type="protein sequence ID" value="GEK84113.1"/>
    <property type="molecule type" value="Genomic_DNA"/>
</dbReference>
<feature type="transmembrane region" description="Helical" evidence="1">
    <location>
        <begin position="6"/>
        <end position="23"/>
    </location>
</feature>
<dbReference type="Proteomes" id="UP000321154">
    <property type="component" value="Unassembled WGS sequence"/>
</dbReference>
<evidence type="ECO:0000313" key="5">
    <source>
        <dbReference type="Proteomes" id="UP000522688"/>
    </source>
</evidence>